<feature type="region of interest" description="Disordered" evidence="1">
    <location>
        <begin position="117"/>
        <end position="143"/>
    </location>
</feature>
<feature type="compositionally biased region" description="Basic and acidic residues" evidence="1">
    <location>
        <begin position="332"/>
        <end position="350"/>
    </location>
</feature>
<dbReference type="Proteomes" id="UP000324585">
    <property type="component" value="Unassembled WGS sequence"/>
</dbReference>
<feature type="compositionally biased region" description="Polar residues" evidence="1">
    <location>
        <begin position="231"/>
        <end position="245"/>
    </location>
</feature>
<evidence type="ECO:0000256" key="1">
    <source>
        <dbReference type="SAM" id="MobiDB-lite"/>
    </source>
</evidence>
<gene>
    <name evidence="2" type="ORF">FVE85_9558</name>
</gene>
<feature type="compositionally biased region" description="Polar residues" evidence="1">
    <location>
        <begin position="170"/>
        <end position="187"/>
    </location>
</feature>
<organism evidence="2 3">
    <name type="scientific">Porphyridium purpureum</name>
    <name type="common">Red alga</name>
    <name type="synonym">Porphyridium cruentum</name>
    <dbReference type="NCBI Taxonomy" id="35688"/>
    <lineage>
        <taxon>Eukaryota</taxon>
        <taxon>Rhodophyta</taxon>
        <taxon>Bangiophyceae</taxon>
        <taxon>Porphyridiales</taxon>
        <taxon>Porphyridiaceae</taxon>
        <taxon>Porphyridium</taxon>
    </lineage>
</organism>
<feature type="compositionally biased region" description="Polar residues" evidence="1">
    <location>
        <begin position="286"/>
        <end position="307"/>
    </location>
</feature>
<protein>
    <submittedName>
        <fullName evidence="2">Uncharacterized protein</fullName>
    </submittedName>
</protein>
<keyword evidence="3" id="KW-1185">Reference proteome</keyword>
<accession>A0A5J4YKW9</accession>
<evidence type="ECO:0000313" key="2">
    <source>
        <dbReference type="EMBL" id="KAA8491263.1"/>
    </source>
</evidence>
<dbReference type="AlphaFoldDB" id="A0A5J4YKW9"/>
<feature type="region of interest" description="Disordered" evidence="1">
    <location>
        <begin position="286"/>
        <end position="383"/>
    </location>
</feature>
<evidence type="ECO:0000313" key="3">
    <source>
        <dbReference type="Proteomes" id="UP000324585"/>
    </source>
</evidence>
<feature type="region of interest" description="Disordered" evidence="1">
    <location>
        <begin position="225"/>
        <end position="245"/>
    </location>
</feature>
<name>A0A5J4YKW9_PORPP</name>
<feature type="region of interest" description="Disordered" evidence="1">
    <location>
        <begin position="160"/>
        <end position="200"/>
    </location>
</feature>
<proteinExistence type="predicted"/>
<comment type="caution">
    <text evidence="2">The sequence shown here is derived from an EMBL/GenBank/DDBJ whole genome shotgun (WGS) entry which is preliminary data.</text>
</comment>
<reference evidence="3" key="1">
    <citation type="journal article" date="2019" name="Nat. Commun.">
        <title>Expansion of phycobilisome linker gene families in mesophilic red algae.</title>
        <authorList>
            <person name="Lee J."/>
            <person name="Kim D."/>
            <person name="Bhattacharya D."/>
            <person name="Yoon H.S."/>
        </authorList>
    </citation>
    <scope>NUCLEOTIDE SEQUENCE [LARGE SCALE GENOMIC DNA]</scope>
    <source>
        <strain evidence="3">CCMP 1328</strain>
    </source>
</reference>
<dbReference type="EMBL" id="VRMN01000015">
    <property type="protein sequence ID" value="KAA8491263.1"/>
    <property type="molecule type" value="Genomic_DNA"/>
</dbReference>
<sequence>MLNNGNPSAMFKRTRCDCSVPVAGEEDDGGDDGVGEDERVGMERVVQVNEYDLDEYEDLFAQLDYEVDRLQGSRAEGVVAVADTTATATAAAATRRVAAHDAPNASNVARLARVPAAHAGQGRAVPTGKMPPADHRKASRVPAARVAPYSAPYRANNATANISRARYPSVQLQSVPRDQSDGNTPSRASAIMGAAPAPSLSEHDKLRAEIANLRKRLLAEERKNLDVSGRARSQSSAQVEEDTAQAQAQLELERVRATLESRIALLEHDISQAQLQIRTYQQRAASAQTTAPSQNDTTTAAVSTSRGQRARGVGSHDHGFDDFDSQLGRAKPGGEKLKAPVGNKRERAALEDSPQAPLPTHQPSSTKGIEIGAQAQRSPERTEDIGLEDAALEALSSSERVCELLDHVGLKLAHTPGTQAPARLLVLEKEVLLCILSSVPLLWRPEHGSSSYRVMDCYAFACALLHALLELWNEAARNLTANDRESPDRGTSLHLATLTEIVAMVAEACSELSPHALGTDGNVASLIPAFSNGTLLDFAIGANQGVMTENTFAAGLRIASHDAKRLGSTESVRIVVEALHGVLVDEHDYEPLHPAWLEMAFTSILRVYSRFRDGLLADEKFVAVLQALLSQSCARFDCLHLYRDAVDLLVDAHIDGQASSPSRLLSQLVLTPKGAPNRRKNKSQQPLASLIIDSLCDHAFLLHRYDQDRAETARAAAARVQAELIECIASSMLLIQESLSQLGTDALGTSSSAEDDLRKDVRDAFGEILMRAQSVLGPALLSLMERGRAPAAVAQLTSDASIPFLASDLYAKLHLYFRA</sequence>